<name>M2ZNK9_PSEFD</name>
<dbReference type="GeneID" id="19333815"/>
<dbReference type="Proteomes" id="UP000016932">
    <property type="component" value="Unassembled WGS sequence"/>
</dbReference>
<dbReference type="EMBL" id="KB446561">
    <property type="protein sequence ID" value="EME80679.1"/>
    <property type="molecule type" value="Genomic_DNA"/>
</dbReference>
<reference evidence="2 3" key="1">
    <citation type="journal article" date="2012" name="PLoS Pathog.">
        <title>Diverse lifestyles and strategies of plant pathogenesis encoded in the genomes of eighteen Dothideomycetes fungi.</title>
        <authorList>
            <person name="Ohm R.A."/>
            <person name="Feau N."/>
            <person name="Henrissat B."/>
            <person name="Schoch C.L."/>
            <person name="Horwitz B.A."/>
            <person name="Barry K.W."/>
            <person name="Condon B.J."/>
            <person name="Copeland A.C."/>
            <person name="Dhillon B."/>
            <person name="Glaser F."/>
            <person name="Hesse C.N."/>
            <person name="Kosti I."/>
            <person name="LaButti K."/>
            <person name="Lindquist E.A."/>
            <person name="Lucas S."/>
            <person name="Salamov A.A."/>
            <person name="Bradshaw R.E."/>
            <person name="Ciuffetti L."/>
            <person name="Hamelin R.C."/>
            <person name="Kema G.H.J."/>
            <person name="Lawrence C."/>
            <person name="Scott J.A."/>
            <person name="Spatafora J.W."/>
            <person name="Turgeon B.G."/>
            <person name="de Wit P.J.G.M."/>
            <person name="Zhong S."/>
            <person name="Goodwin S.B."/>
            <person name="Grigoriev I.V."/>
        </authorList>
    </citation>
    <scope>NUCLEOTIDE SEQUENCE [LARGE SCALE GENOMIC DNA]</scope>
    <source>
        <strain evidence="2 3">CIRAD86</strain>
    </source>
</reference>
<protein>
    <submittedName>
        <fullName evidence="2">Uncharacterized protein</fullName>
    </submittedName>
</protein>
<dbReference type="VEuPathDB" id="FungiDB:MYCFIDRAFT_177611"/>
<proteinExistence type="predicted"/>
<gene>
    <name evidence="2" type="ORF">MYCFIDRAFT_177611</name>
</gene>
<organism evidence="2 3">
    <name type="scientific">Pseudocercospora fijiensis (strain CIRAD86)</name>
    <name type="common">Black leaf streak disease fungus</name>
    <name type="synonym">Mycosphaerella fijiensis</name>
    <dbReference type="NCBI Taxonomy" id="383855"/>
    <lineage>
        <taxon>Eukaryota</taxon>
        <taxon>Fungi</taxon>
        <taxon>Dikarya</taxon>
        <taxon>Ascomycota</taxon>
        <taxon>Pezizomycotina</taxon>
        <taxon>Dothideomycetes</taxon>
        <taxon>Dothideomycetidae</taxon>
        <taxon>Mycosphaerellales</taxon>
        <taxon>Mycosphaerellaceae</taxon>
        <taxon>Pseudocercospora</taxon>
    </lineage>
</organism>
<feature type="region of interest" description="Disordered" evidence="1">
    <location>
        <begin position="145"/>
        <end position="177"/>
    </location>
</feature>
<sequence>MRLKSQEGYMPRVAGRDGWEGPKAAHVKGLGSKDWTSRSPSIHFTSFFLLTMYLLSSTPHNARPLWKHAVRANFVLRALISYPNMLLHILAPIQHTSPNDNASMAWYPSKAGSFASHMPGSGFSRTSSCPIFSIAEVDSSKSAIAVHSNSANNPAKPPPKSDKAKRSFLLPSPSWRT</sequence>
<dbReference type="KEGG" id="pfj:MYCFIDRAFT_177611"/>
<keyword evidence="3" id="KW-1185">Reference proteome</keyword>
<evidence type="ECO:0000313" key="2">
    <source>
        <dbReference type="EMBL" id="EME80679.1"/>
    </source>
</evidence>
<dbReference type="RefSeq" id="XP_007929563.1">
    <property type="nucleotide sequence ID" value="XM_007931372.1"/>
</dbReference>
<dbReference type="HOGENOM" id="CLU_1518531_0_0_1"/>
<dbReference type="AlphaFoldDB" id="M2ZNK9"/>
<accession>M2ZNK9</accession>
<evidence type="ECO:0000313" key="3">
    <source>
        <dbReference type="Proteomes" id="UP000016932"/>
    </source>
</evidence>
<evidence type="ECO:0000256" key="1">
    <source>
        <dbReference type="SAM" id="MobiDB-lite"/>
    </source>
</evidence>